<gene>
    <name evidence="2" type="ORF">PENCOP_c017G06616</name>
</gene>
<proteinExistence type="predicted"/>
<keyword evidence="3" id="KW-1185">Reference proteome</keyword>
<evidence type="ECO:0000256" key="1">
    <source>
        <dbReference type="SAM" id="MobiDB-lite"/>
    </source>
</evidence>
<feature type="region of interest" description="Disordered" evidence="1">
    <location>
        <begin position="1"/>
        <end position="38"/>
    </location>
</feature>
<reference evidence="3" key="1">
    <citation type="journal article" date="2017" name="Nat. Microbiol.">
        <title>Global analysis of biosynthetic gene clusters reveals vast potential of secondary metabolite production in Penicillium species.</title>
        <authorList>
            <person name="Nielsen J.C."/>
            <person name="Grijseels S."/>
            <person name="Prigent S."/>
            <person name="Ji B."/>
            <person name="Dainat J."/>
            <person name="Nielsen K.F."/>
            <person name="Frisvad J.C."/>
            <person name="Workman M."/>
            <person name="Nielsen J."/>
        </authorList>
    </citation>
    <scope>NUCLEOTIDE SEQUENCE [LARGE SCALE GENOMIC DNA]</scope>
    <source>
        <strain evidence="3">IBT 31321</strain>
    </source>
</reference>
<dbReference type="EMBL" id="MDDG01000017">
    <property type="protein sequence ID" value="OQE34524.1"/>
    <property type="molecule type" value="Genomic_DNA"/>
</dbReference>
<dbReference type="AlphaFoldDB" id="A0A1V6U7P2"/>
<evidence type="ECO:0000313" key="3">
    <source>
        <dbReference type="Proteomes" id="UP000191500"/>
    </source>
</evidence>
<protein>
    <submittedName>
        <fullName evidence="2">Uncharacterized protein</fullName>
    </submittedName>
</protein>
<organism evidence="2 3">
    <name type="scientific">Penicillium coprophilum</name>
    <dbReference type="NCBI Taxonomy" id="36646"/>
    <lineage>
        <taxon>Eukaryota</taxon>
        <taxon>Fungi</taxon>
        <taxon>Dikarya</taxon>
        <taxon>Ascomycota</taxon>
        <taxon>Pezizomycotina</taxon>
        <taxon>Eurotiomycetes</taxon>
        <taxon>Eurotiomycetidae</taxon>
        <taxon>Eurotiales</taxon>
        <taxon>Aspergillaceae</taxon>
        <taxon>Penicillium</taxon>
    </lineage>
</organism>
<sequence length="74" mass="7855">MPLSNLKKLASKNPKDTNDVHPPNGINASTEIEGNPEGVTTPVEKMALILEEATQIVEEFGLKIGSDGAAKNQL</sequence>
<accession>A0A1V6U7P2</accession>
<evidence type="ECO:0000313" key="2">
    <source>
        <dbReference type="EMBL" id="OQE34524.1"/>
    </source>
</evidence>
<dbReference type="Proteomes" id="UP000191500">
    <property type="component" value="Unassembled WGS sequence"/>
</dbReference>
<comment type="caution">
    <text evidence="2">The sequence shown here is derived from an EMBL/GenBank/DDBJ whole genome shotgun (WGS) entry which is preliminary data.</text>
</comment>
<name>A0A1V6U7P2_9EURO</name>